<dbReference type="PANTHER" id="PTHR12930:SF0">
    <property type="entry name" value="RING FINGER PROTEIN 113B"/>
    <property type="match status" value="1"/>
</dbReference>
<dbReference type="PROSITE" id="PS50103">
    <property type="entry name" value="ZF_C3H1"/>
    <property type="match status" value="1"/>
</dbReference>
<dbReference type="Gene3D" id="3.30.40.10">
    <property type="entry name" value="Zinc/RING finger domain, C3HC4 (zinc finger)"/>
    <property type="match status" value="1"/>
</dbReference>
<organism evidence="8 9">
    <name type="scientific">Cryptosporidium canis</name>
    <dbReference type="NCBI Taxonomy" id="195482"/>
    <lineage>
        <taxon>Eukaryota</taxon>
        <taxon>Sar</taxon>
        <taxon>Alveolata</taxon>
        <taxon>Apicomplexa</taxon>
        <taxon>Conoidasida</taxon>
        <taxon>Coccidia</taxon>
        <taxon>Eucoccidiorida</taxon>
        <taxon>Eimeriorina</taxon>
        <taxon>Cryptosporidiidae</taxon>
        <taxon>Cryptosporidium</taxon>
    </lineage>
</organism>
<evidence type="ECO:0000256" key="5">
    <source>
        <dbReference type="SAM" id="MobiDB-lite"/>
    </source>
</evidence>
<dbReference type="Pfam" id="PF00642">
    <property type="entry name" value="zf-CCCH"/>
    <property type="match status" value="1"/>
</dbReference>
<keyword evidence="9" id="KW-1185">Reference proteome</keyword>
<dbReference type="SUPFAM" id="SSF90229">
    <property type="entry name" value="CCCH zinc finger"/>
    <property type="match status" value="1"/>
</dbReference>
<dbReference type="Gene3D" id="6.10.250.3220">
    <property type="match status" value="1"/>
</dbReference>
<accession>A0ABQ8P7Y9</accession>
<evidence type="ECO:0000313" key="9">
    <source>
        <dbReference type="Proteomes" id="UP001071777"/>
    </source>
</evidence>
<dbReference type="SUPFAM" id="SSF57850">
    <property type="entry name" value="RING/U-box"/>
    <property type="match status" value="1"/>
</dbReference>
<proteinExistence type="predicted"/>
<evidence type="ECO:0000256" key="2">
    <source>
        <dbReference type="ARBA" id="ARBA00022771"/>
    </source>
</evidence>
<evidence type="ECO:0000259" key="6">
    <source>
        <dbReference type="PROSITE" id="PS50089"/>
    </source>
</evidence>
<dbReference type="SMART" id="SM00356">
    <property type="entry name" value="ZnF_C3H1"/>
    <property type="match status" value="1"/>
</dbReference>
<evidence type="ECO:0000256" key="4">
    <source>
        <dbReference type="PROSITE-ProRule" id="PRU00723"/>
    </source>
</evidence>
<dbReference type="EMBL" id="JAPCXB010000083">
    <property type="protein sequence ID" value="KAJ1609259.1"/>
    <property type="molecule type" value="Genomic_DNA"/>
</dbReference>
<dbReference type="SMART" id="SM00184">
    <property type="entry name" value="RING"/>
    <property type="match status" value="1"/>
</dbReference>
<sequence length="285" mass="32171">MFRKRHVCKDQIREVQSDCLEGVQSDLGEQRPVHGSLNTDIDQVKRRGRLKADPGLPGGSGPSQDQGLDDLICIVSHKSSRRFSHDNILNASDLDVEVPNPTREPSKSIYSERKYDTLESRNPNVKLTLRMDYQHDICKDFKETGYCGFGDTCKFLHDRSDFKSGWQLDREWDKELRQKRQKIDSAIKDCHHPGDAGTSPKPSDSSSPPKKCPICKKKWSPSSDPIVTLCNHYFCEKCALNHYIRTSTCFQCGLPTKGTFNIATIPQNMISCADSSESDDPSSEE</sequence>
<protein>
    <submittedName>
        <fullName evidence="8">Cwc24 p-like protein</fullName>
    </submittedName>
</protein>
<dbReference type="InterPro" id="IPR017907">
    <property type="entry name" value="Znf_RING_CS"/>
</dbReference>
<evidence type="ECO:0000313" key="8">
    <source>
        <dbReference type="EMBL" id="KAJ1609259.1"/>
    </source>
</evidence>
<evidence type="ECO:0000259" key="7">
    <source>
        <dbReference type="PROSITE" id="PS50103"/>
    </source>
</evidence>
<dbReference type="InterPro" id="IPR000571">
    <property type="entry name" value="Znf_CCCH"/>
</dbReference>
<feature type="compositionally biased region" description="Low complexity" evidence="5">
    <location>
        <begin position="199"/>
        <end position="209"/>
    </location>
</feature>
<feature type="domain" description="C3H1-type" evidence="7">
    <location>
        <begin position="132"/>
        <end position="160"/>
    </location>
</feature>
<dbReference type="PROSITE" id="PS50089">
    <property type="entry name" value="ZF_RING_2"/>
    <property type="match status" value="1"/>
</dbReference>
<comment type="caution">
    <text evidence="8">The sequence shown here is derived from an EMBL/GenBank/DDBJ whole genome shotgun (WGS) entry which is preliminary data.</text>
</comment>
<evidence type="ECO:0000256" key="1">
    <source>
        <dbReference type="ARBA" id="ARBA00022723"/>
    </source>
</evidence>
<feature type="domain" description="RING-type" evidence="6">
    <location>
        <begin position="212"/>
        <end position="252"/>
    </location>
</feature>
<dbReference type="PROSITE" id="PS00518">
    <property type="entry name" value="ZF_RING_1"/>
    <property type="match status" value="1"/>
</dbReference>
<dbReference type="InterPro" id="IPR036855">
    <property type="entry name" value="Znf_CCCH_sf"/>
</dbReference>
<gene>
    <name evidence="8" type="ORF">OJ252_2261</name>
</gene>
<feature type="region of interest" description="Disordered" evidence="5">
    <location>
        <begin position="187"/>
        <end position="210"/>
    </location>
</feature>
<dbReference type="InterPro" id="IPR013083">
    <property type="entry name" value="Znf_RING/FYVE/PHD"/>
</dbReference>
<dbReference type="Pfam" id="PF13445">
    <property type="entry name" value="zf-RING_UBOX"/>
    <property type="match status" value="1"/>
</dbReference>
<dbReference type="InterPro" id="IPR001841">
    <property type="entry name" value="Znf_RING"/>
</dbReference>
<name>A0ABQ8P7Y9_9CRYT</name>
<dbReference type="Proteomes" id="UP001071777">
    <property type="component" value="Unassembled WGS sequence"/>
</dbReference>
<keyword evidence="1 4" id="KW-0479">Metal-binding</keyword>
<feature type="region of interest" description="Disordered" evidence="5">
    <location>
        <begin position="26"/>
        <end position="64"/>
    </location>
</feature>
<dbReference type="InterPro" id="IPR039971">
    <property type="entry name" value="CWC24-like"/>
</dbReference>
<reference evidence="8" key="1">
    <citation type="submission" date="2022-10" db="EMBL/GenBank/DDBJ databases">
        <title>Adaptive evolution leads to modifications in subtelomeric GC content in a zoonotic Cryptosporidium species.</title>
        <authorList>
            <person name="Li J."/>
            <person name="Feng Y."/>
            <person name="Xiao L."/>
        </authorList>
    </citation>
    <scope>NUCLEOTIDE SEQUENCE</scope>
    <source>
        <strain evidence="8">25894</strain>
    </source>
</reference>
<feature type="zinc finger region" description="C3H1-type" evidence="4">
    <location>
        <begin position="132"/>
        <end position="160"/>
    </location>
</feature>
<evidence type="ECO:0000256" key="3">
    <source>
        <dbReference type="ARBA" id="ARBA00022833"/>
    </source>
</evidence>
<dbReference type="InterPro" id="IPR027370">
    <property type="entry name" value="Znf-RING_euk"/>
</dbReference>
<dbReference type="PANTHER" id="PTHR12930">
    <property type="entry name" value="ZINC FINGER PROTEIN 183"/>
    <property type="match status" value="1"/>
</dbReference>
<keyword evidence="3 4" id="KW-0862">Zinc</keyword>
<keyword evidence="2 4" id="KW-0863">Zinc-finger</keyword>